<reference evidence="3 4" key="1">
    <citation type="submission" date="2020-04" db="EMBL/GenBank/DDBJ databases">
        <authorList>
            <person name="Hitch T.C.A."/>
            <person name="Wylensek D."/>
            <person name="Clavel T."/>
        </authorList>
    </citation>
    <scope>NUCLEOTIDE SEQUENCE [LARGE SCALE GENOMIC DNA]</scope>
    <source>
        <strain evidence="3 4">PG-251-APC-1</strain>
    </source>
</reference>
<dbReference type="EMBL" id="JABAFY010000095">
    <property type="protein sequence ID" value="NME53254.1"/>
    <property type="molecule type" value="Genomic_DNA"/>
</dbReference>
<evidence type="ECO:0000259" key="2">
    <source>
        <dbReference type="Pfam" id="PF00176"/>
    </source>
</evidence>
<evidence type="ECO:0000256" key="1">
    <source>
        <dbReference type="ARBA" id="ARBA00022801"/>
    </source>
</evidence>
<accession>A0A848CID2</accession>
<dbReference type="SUPFAM" id="SSF52540">
    <property type="entry name" value="P-loop containing nucleoside triphosphate hydrolases"/>
    <property type="match status" value="2"/>
</dbReference>
<keyword evidence="3" id="KW-0547">Nucleotide-binding</keyword>
<feature type="domain" description="SNF2 N-terminal" evidence="2">
    <location>
        <begin position="8"/>
        <end position="251"/>
    </location>
</feature>
<dbReference type="AlphaFoldDB" id="A0A848CID2"/>
<dbReference type="PANTHER" id="PTHR45766:SF6">
    <property type="entry name" value="SWI_SNF-RELATED MATRIX-ASSOCIATED ACTIN-DEPENDENT REGULATOR OF CHROMATIN SUBFAMILY A-LIKE PROTEIN 1"/>
    <property type="match status" value="1"/>
</dbReference>
<dbReference type="GO" id="GO:0016787">
    <property type="term" value="F:hydrolase activity"/>
    <property type="evidence" value="ECO:0007669"/>
    <property type="project" value="UniProtKB-KW"/>
</dbReference>
<evidence type="ECO:0000313" key="4">
    <source>
        <dbReference type="Proteomes" id="UP000522333"/>
    </source>
</evidence>
<dbReference type="GO" id="GO:0005524">
    <property type="term" value="F:ATP binding"/>
    <property type="evidence" value="ECO:0007669"/>
    <property type="project" value="InterPro"/>
</dbReference>
<gene>
    <name evidence="3" type="ORF">HF854_12220</name>
</gene>
<comment type="caution">
    <text evidence="3">The sequence shown here is derived from an EMBL/GenBank/DDBJ whole genome shotgun (WGS) entry which is preliminary data.</text>
</comment>
<proteinExistence type="predicted"/>
<dbReference type="GO" id="GO:0006281">
    <property type="term" value="P:DNA repair"/>
    <property type="evidence" value="ECO:0007669"/>
    <property type="project" value="TreeGrafter"/>
</dbReference>
<dbReference type="InterPro" id="IPR000330">
    <property type="entry name" value="SNF2_N"/>
</dbReference>
<dbReference type="CDD" id="cd18793">
    <property type="entry name" value="SF2_C_SNF"/>
    <property type="match status" value="1"/>
</dbReference>
<dbReference type="RefSeq" id="WP_168936531.1">
    <property type="nucleotide sequence ID" value="NZ_JABAFY010000095.1"/>
</dbReference>
<dbReference type="InterPro" id="IPR038718">
    <property type="entry name" value="SNF2-like_sf"/>
</dbReference>
<dbReference type="PANTHER" id="PTHR45766">
    <property type="entry name" value="DNA ANNEALING HELICASE AND ENDONUCLEASE ZRANB3 FAMILY MEMBER"/>
    <property type="match status" value="1"/>
</dbReference>
<dbReference type="GO" id="GO:0004386">
    <property type="term" value="F:helicase activity"/>
    <property type="evidence" value="ECO:0007669"/>
    <property type="project" value="UniProtKB-KW"/>
</dbReference>
<dbReference type="GO" id="GO:0031297">
    <property type="term" value="P:replication fork processing"/>
    <property type="evidence" value="ECO:0007669"/>
    <property type="project" value="TreeGrafter"/>
</dbReference>
<keyword evidence="1" id="KW-0378">Hydrolase</keyword>
<name>A0A848CID2_9BACT</name>
<dbReference type="Gene3D" id="3.40.50.300">
    <property type="entry name" value="P-loop containing nucleotide triphosphate hydrolases"/>
    <property type="match status" value="1"/>
</dbReference>
<dbReference type="InterPro" id="IPR027417">
    <property type="entry name" value="P-loop_NTPase"/>
</dbReference>
<keyword evidence="3" id="KW-0347">Helicase</keyword>
<dbReference type="Proteomes" id="UP000522333">
    <property type="component" value="Unassembled WGS sequence"/>
</dbReference>
<sequence>MSFQTRSEQRRAQRETIAKGEWDILLTTFDMLTDRRASPKKRVCGMSNDELWEAWWMLGDKRDFYLESWRKDDLLDSREEAALRGDATKAAKLKILAKIPQNAFPRSVVREARDAASNEMFFKRLGFDNIIIDEASRCLNPESLRSQAIDTLAARAGRVYLLSGTLCVGRPTDFFMPMHILDPAMLGMKFDRFKQLFCVFSAHNPHMITGYKNLDILKLYIQPHIIERSRSECIDLPKRTIVRRYYTPSDAAIDVLERIRTNDTIRIGGKVLGVEQPVVKIARAMQVLNGFLYVGEDNDACNSCGHVVSCVSEGIHPGGKGCTKQVAKRTDREVHVFKENSKLALLEEDLSDSRPEEKIIIWAWYRQDIKVIAEMLTKKGIGFVTPETKDCTRKFNTDDSIRVFLGQTVQGIGITLNAATCTIYYSHGMSLEPRLQSMDRNYRIGQTKPVIVKDYVAKGTVEENVVELLEHKKDVKEFMQKDIRCPTCEHCMLCLKEGIEYLKKGCVHFGERKNAETKKGVWL</sequence>
<keyword evidence="3" id="KW-0067">ATP-binding</keyword>
<dbReference type="Pfam" id="PF00176">
    <property type="entry name" value="SNF2-rel_dom"/>
    <property type="match status" value="1"/>
</dbReference>
<dbReference type="Gene3D" id="3.40.50.10810">
    <property type="entry name" value="Tandem AAA-ATPase domain"/>
    <property type="match status" value="1"/>
</dbReference>
<dbReference type="InterPro" id="IPR049730">
    <property type="entry name" value="SNF2/RAD54-like_C"/>
</dbReference>
<evidence type="ECO:0000313" key="3">
    <source>
        <dbReference type="EMBL" id="NME53254.1"/>
    </source>
</evidence>
<protein>
    <submittedName>
        <fullName evidence="3">DEAD/DEAH box helicase</fullName>
    </submittedName>
</protein>
<organism evidence="3 4">
    <name type="scientific">Desulfovibrio piger</name>
    <dbReference type="NCBI Taxonomy" id="901"/>
    <lineage>
        <taxon>Bacteria</taxon>
        <taxon>Pseudomonadati</taxon>
        <taxon>Thermodesulfobacteriota</taxon>
        <taxon>Desulfovibrionia</taxon>
        <taxon>Desulfovibrionales</taxon>
        <taxon>Desulfovibrionaceae</taxon>
        <taxon>Desulfovibrio</taxon>
    </lineage>
</organism>